<keyword evidence="4" id="KW-0804">Transcription</keyword>
<evidence type="ECO:0000256" key="4">
    <source>
        <dbReference type="ARBA" id="ARBA00023163"/>
    </source>
</evidence>
<dbReference type="CDD" id="cd08422">
    <property type="entry name" value="PBP2_CrgA_like"/>
    <property type="match status" value="1"/>
</dbReference>
<evidence type="ECO:0000259" key="5">
    <source>
        <dbReference type="PROSITE" id="PS50931"/>
    </source>
</evidence>
<keyword evidence="3" id="KW-0238">DNA-binding</keyword>
<dbReference type="SUPFAM" id="SSF53850">
    <property type="entry name" value="Periplasmic binding protein-like II"/>
    <property type="match status" value="1"/>
</dbReference>
<dbReference type="GO" id="GO:0043565">
    <property type="term" value="F:sequence-specific DNA binding"/>
    <property type="evidence" value="ECO:0007669"/>
    <property type="project" value="TreeGrafter"/>
</dbReference>
<dbReference type="SUPFAM" id="SSF46785">
    <property type="entry name" value="Winged helix' DNA-binding domain"/>
    <property type="match status" value="1"/>
</dbReference>
<dbReference type="PANTHER" id="PTHR30537">
    <property type="entry name" value="HTH-TYPE TRANSCRIPTIONAL REGULATOR"/>
    <property type="match status" value="1"/>
</dbReference>
<dbReference type="FunFam" id="1.10.10.10:FF:000001">
    <property type="entry name" value="LysR family transcriptional regulator"/>
    <property type="match status" value="1"/>
</dbReference>
<protein>
    <submittedName>
        <fullName evidence="6">LysR family transcriptional regulator</fullName>
    </submittedName>
</protein>
<sequence length="326" mass="35812">MASTRPDHITASSSDRVELLQTFVHIVQAGSLSAAAVQLGSTQPTVSRRLQALELWLGVKLLQRSTHAMKLTEDGERCFERAKAMLADWHAFDAEMRGVDNEPEGTLRVVVPHAFGQALLVRPLAEYLRRYPRVSVEWLLHDRQPDFVAEGVDCAIHVGEVTDPLVVARKLSEVPRIAVAAPSVLAGRPTPTHAGMLADWPWLALRTFYRNELMLVHTSTGERQQLAIAPRMITDSLFALRSAALNGLGVCVGSSWLFKDDLARGELVEVVPDWQAPPLPVFLTYPPARFYPAKLRQFLELVRQSVPVALDTAAPVAPITPATGGT</sequence>
<dbReference type="Gene3D" id="3.40.190.290">
    <property type="match status" value="1"/>
</dbReference>
<dbReference type="EMBL" id="LVHG01000084">
    <property type="protein sequence ID" value="OAK57959.1"/>
    <property type="molecule type" value="Genomic_DNA"/>
</dbReference>
<reference evidence="6 7" key="1">
    <citation type="submission" date="2016-03" db="EMBL/GenBank/DDBJ databases">
        <title>Genome sequence of Variovorax paradoxus KB5.</title>
        <authorList>
            <person name="Jeong H."/>
            <person name="Hong C.E."/>
            <person name="Jo S.H."/>
            <person name="Park J.M."/>
        </authorList>
    </citation>
    <scope>NUCLEOTIDE SEQUENCE [LARGE SCALE GENOMIC DNA]</scope>
    <source>
        <strain evidence="6 7">KB5</strain>
    </source>
</reference>
<dbReference type="GO" id="GO:0006351">
    <property type="term" value="P:DNA-templated transcription"/>
    <property type="evidence" value="ECO:0007669"/>
    <property type="project" value="TreeGrafter"/>
</dbReference>
<dbReference type="PROSITE" id="PS50931">
    <property type="entry name" value="HTH_LYSR"/>
    <property type="match status" value="1"/>
</dbReference>
<evidence type="ECO:0000313" key="7">
    <source>
        <dbReference type="Proteomes" id="UP000077852"/>
    </source>
</evidence>
<organism evidence="6 7">
    <name type="scientific">Variovorax paradoxus</name>
    <dbReference type="NCBI Taxonomy" id="34073"/>
    <lineage>
        <taxon>Bacteria</taxon>
        <taxon>Pseudomonadati</taxon>
        <taxon>Pseudomonadota</taxon>
        <taxon>Betaproteobacteria</taxon>
        <taxon>Burkholderiales</taxon>
        <taxon>Comamonadaceae</taxon>
        <taxon>Variovorax</taxon>
    </lineage>
</organism>
<dbReference type="InterPro" id="IPR000847">
    <property type="entry name" value="LysR_HTH_N"/>
</dbReference>
<comment type="caution">
    <text evidence="6">The sequence shown here is derived from an EMBL/GenBank/DDBJ whole genome shotgun (WGS) entry which is preliminary data.</text>
</comment>
<dbReference type="AlphaFoldDB" id="A0AA91DJ33"/>
<dbReference type="Pfam" id="PF03466">
    <property type="entry name" value="LysR_substrate"/>
    <property type="match status" value="1"/>
</dbReference>
<dbReference type="InterPro" id="IPR036388">
    <property type="entry name" value="WH-like_DNA-bd_sf"/>
</dbReference>
<evidence type="ECO:0000256" key="2">
    <source>
        <dbReference type="ARBA" id="ARBA00023015"/>
    </source>
</evidence>
<feature type="domain" description="HTH lysR-type" evidence="5">
    <location>
        <begin position="15"/>
        <end position="72"/>
    </location>
</feature>
<evidence type="ECO:0000313" key="6">
    <source>
        <dbReference type="EMBL" id="OAK57959.1"/>
    </source>
</evidence>
<gene>
    <name evidence="6" type="ORF">A3K87_02820</name>
</gene>
<dbReference type="GO" id="GO:0003700">
    <property type="term" value="F:DNA-binding transcription factor activity"/>
    <property type="evidence" value="ECO:0007669"/>
    <property type="project" value="InterPro"/>
</dbReference>
<accession>A0AA91DJ33</accession>
<evidence type="ECO:0000256" key="1">
    <source>
        <dbReference type="ARBA" id="ARBA00009437"/>
    </source>
</evidence>
<dbReference type="PANTHER" id="PTHR30537:SF30">
    <property type="entry name" value="TRANSCRIPTIONAL REGULATOR-RELATED"/>
    <property type="match status" value="1"/>
</dbReference>
<dbReference type="InterPro" id="IPR058163">
    <property type="entry name" value="LysR-type_TF_proteobact-type"/>
</dbReference>
<name>A0AA91DJ33_VARPD</name>
<evidence type="ECO:0000256" key="3">
    <source>
        <dbReference type="ARBA" id="ARBA00023125"/>
    </source>
</evidence>
<keyword evidence="2" id="KW-0805">Transcription regulation</keyword>
<dbReference type="InterPro" id="IPR036390">
    <property type="entry name" value="WH_DNA-bd_sf"/>
</dbReference>
<dbReference type="InterPro" id="IPR005119">
    <property type="entry name" value="LysR_subst-bd"/>
</dbReference>
<dbReference type="Pfam" id="PF00126">
    <property type="entry name" value="HTH_1"/>
    <property type="match status" value="1"/>
</dbReference>
<proteinExistence type="inferred from homology"/>
<dbReference type="PRINTS" id="PR00039">
    <property type="entry name" value="HTHLYSR"/>
</dbReference>
<comment type="similarity">
    <text evidence="1">Belongs to the LysR transcriptional regulatory family.</text>
</comment>
<dbReference type="Gene3D" id="1.10.10.10">
    <property type="entry name" value="Winged helix-like DNA-binding domain superfamily/Winged helix DNA-binding domain"/>
    <property type="match status" value="1"/>
</dbReference>
<dbReference type="RefSeq" id="WP_081270938.1">
    <property type="nucleotide sequence ID" value="NZ_LVHG01000084.1"/>
</dbReference>
<dbReference type="Proteomes" id="UP000077852">
    <property type="component" value="Unassembled WGS sequence"/>
</dbReference>